<feature type="binding site" evidence="2">
    <location>
        <position position="415"/>
    </location>
    <ligand>
        <name>substrate</name>
    </ligand>
</feature>
<dbReference type="OrthoDB" id="438291at2759"/>
<proteinExistence type="predicted"/>
<accession>A0A8C4SN37</accession>
<protein>
    <submittedName>
        <fullName evidence="4">N-acetylglutamate synthase</fullName>
    </submittedName>
</protein>
<feature type="binding site" evidence="2">
    <location>
        <position position="372"/>
    </location>
    <ligand>
        <name>substrate</name>
    </ligand>
</feature>
<reference evidence="4" key="1">
    <citation type="submission" date="2021-06" db="EMBL/GenBank/DDBJ databases">
        <authorList>
            <consortium name="Wellcome Sanger Institute Data Sharing"/>
        </authorList>
    </citation>
    <scope>NUCLEOTIDE SEQUENCE [LARGE SCALE GENOMIC DNA]</scope>
</reference>
<feature type="domain" description="N-acetyltransferase" evidence="3">
    <location>
        <begin position="346"/>
        <end position="497"/>
    </location>
</feature>
<reference evidence="4" key="3">
    <citation type="submission" date="2025-09" db="UniProtKB">
        <authorList>
            <consortium name="Ensembl"/>
        </authorList>
    </citation>
    <scope>IDENTIFICATION</scope>
</reference>
<dbReference type="PROSITE" id="PS51731">
    <property type="entry name" value="GNAT_NAGS"/>
    <property type="match status" value="1"/>
</dbReference>
<dbReference type="Proteomes" id="UP000694620">
    <property type="component" value="Chromosome 14"/>
</dbReference>
<dbReference type="GO" id="GO:0006536">
    <property type="term" value="P:glutamate metabolic process"/>
    <property type="evidence" value="ECO:0007669"/>
    <property type="project" value="TreeGrafter"/>
</dbReference>
<dbReference type="InterPro" id="IPR036393">
    <property type="entry name" value="AceGlu_kinase-like_sf"/>
</dbReference>
<reference evidence="4" key="2">
    <citation type="submission" date="2025-08" db="UniProtKB">
        <authorList>
            <consortium name="Ensembl"/>
        </authorList>
    </citation>
    <scope>IDENTIFICATION</scope>
</reference>
<evidence type="ECO:0000313" key="5">
    <source>
        <dbReference type="Proteomes" id="UP000694620"/>
    </source>
</evidence>
<dbReference type="InterPro" id="IPR011243">
    <property type="entry name" value="GlcNAc_Synth_met"/>
</dbReference>
<keyword evidence="1" id="KW-0808">Transferase</keyword>
<keyword evidence="5" id="KW-1185">Reference proteome</keyword>
<dbReference type="CDD" id="cd04265">
    <property type="entry name" value="DUF619-NAGS-U"/>
    <property type="match status" value="1"/>
</dbReference>
<evidence type="ECO:0000256" key="1">
    <source>
        <dbReference type="ARBA" id="ARBA00022679"/>
    </source>
</evidence>
<dbReference type="GeneTree" id="ENSGT00390000005602"/>
<dbReference type="GeneID" id="114664561"/>
<dbReference type="SUPFAM" id="SSF53633">
    <property type="entry name" value="Carbamate kinase-like"/>
    <property type="match status" value="1"/>
</dbReference>
<sequence>MAKVNPGSTIAMANHLLAPTRPSRGTLPQLRRRMSVASGAGLSRNRLTAETFNEKRLLSSMAAPMAVSRSLSYLDVTTFLEQVGGDPREARYWLGHFQKCSRSQSPAFAVMEVEEEVFQDKDMVHRLAFGLSFLQRMDMKPVVVLGLTQDLEEESQISHSGRSRLIQICQVLTEALLKNSATVLPFFSGAPLFKVGLMPSNTNGRSEAPITVDTDLLQWSLDCGNIPVVCPIGETASGQSVLLDSLSVTAAISKALEPLKVMFLNATGGIRNTSHKVIGQLNLPTDVDLLLGADWVNPQEQRRAWLIMDLLNHMPTECSAVITSACTVLTELFSHKGAGTMLKNAEPIRRYHSLSDIDVDRLQSLISKSFGKNLKKDYFAMLQQRLHCIYLSEGYNAAAIITEEPVNSRTLYLDKFVVSSCKQGQGTSEMLWKCIRQDIGSLFWRSRCSNRINPWYFKQCEGSFVNGKWIVFWYGLPDIRNSYELVDYAKNMPDSFVNSECDNLPELAFPDL</sequence>
<dbReference type="Ensembl" id="ENSECRT00000019434.1">
    <property type="protein sequence ID" value="ENSECRP00000019043.1"/>
    <property type="gene ID" value="ENSECRG00000012734.1"/>
</dbReference>
<dbReference type="PIRSF" id="PIRSF036442">
    <property type="entry name" value="NAGS_animal"/>
    <property type="match status" value="1"/>
</dbReference>
<dbReference type="CTD" id="162417"/>
<dbReference type="GO" id="GO:0004042">
    <property type="term" value="F:L-glutamate N-acetyltransferase activity"/>
    <property type="evidence" value="ECO:0007669"/>
    <property type="project" value="InterPro"/>
</dbReference>
<dbReference type="AlphaFoldDB" id="A0A8C4SN37"/>
<dbReference type="GO" id="GO:0006526">
    <property type="term" value="P:L-arginine biosynthetic process"/>
    <property type="evidence" value="ECO:0007669"/>
    <property type="project" value="InterPro"/>
</dbReference>
<name>A0A8C4SN37_ERPCA</name>
<dbReference type="RefSeq" id="XP_028674557.1">
    <property type="nucleotide sequence ID" value="XM_028818724.2"/>
</dbReference>
<dbReference type="InterPro" id="IPR006855">
    <property type="entry name" value="Vertebrate-like_GNAT_dom"/>
</dbReference>
<gene>
    <name evidence="4" type="primary">NAGS</name>
    <name evidence="4" type="synonym">nags</name>
</gene>
<evidence type="ECO:0000256" key="2">
    <source>
        <dbReference type="PIRSR" id="PIRSR036442-1"/>
    </source>
</evidence>
<evidence type="ECO:0000313" key="4">
    <source>
        <dbReference type="Ensembl" id="ENSECRP00000019043.1"/>
    </source>
</evidence>
<dbReference type="Pfam" id="PF04768">
    <property type="entry name" value="NAT"/>
    <property type="match status" value="1"/>
</dbReference>
<feature type="binding site" evidence="2">
    <location>
        <begin position="445"/>
        <end position="450"/>
    </location>
    <ligand>
        <name>substrate</name>
    </ligand>
</feature>
<dbReference type="FunFam" id="3.40.630.30:FF:000045">
    <property type="entry name" value="N-acetylglutamate synthase, mitochondrial"/>
    <property type="match status" value="1"/>
</dbReference>
<dbReference type="PANTHER" id="PTHR23342">
    <property type="entry name" value="N-ACETYLGLUTAMATE SYNTHASE"/>
    <property type="match status" value="1"/>
</dbReference>
<dbReference type="Gene3D" id="3.40.1160.10">
    <property type="entry name" value="Acetylglutamate kinase-like"/>
    <property type="match status" value="1"/>
</dbReference>
<dbReference type="Gene3D" id="3.40.630.30">
    <property type="match status" value="1"/>
</dbReference>
<organism evidence="4 5">
    <name type="scientific">Erpetoichthys calabaricus</name>
    <name type="common">Rope fish</name>
    <name type="synonym">Calamoichthys calabaricus</name>
    <dbReference type="NCBI Taxonomy" id="27687"/>
    <lineage>
        <taxon>Eukaryota</taxon>
        <taxon>Metazoa</taxon>
        <taxon>Chordata</taxon>
        <taxon>Craniata</taxon>
        <taxon>Vertebrata</taxon>
        <taxon>Euteleostomi</taxon>
        <taxon>Actinopterygii</taxon>
        <taxon>Polypteriformes</taxon>
        <taxon>Polypteridae</taxon>
        <taxon>Erpetoichthys</taxon>
    </lineage>
</organism>
<dbReference type="GO" id="GO:0005759">
    <property type="term" value="C:mitochondrial matrix"/>
    <property type="evidence" value="ECO:0007669"/>
    <property type="project" value="TreeGrafter"/>
</dbReference>
<evidence type="ECO:0000259" key="3">
    <source>
        <dbReference type="PROSITE" id="PS51731"/>
    </source>
</evidence>
<dbReference type="PANTHER" id="PTHR23342:SF0">
    <property type="entry name" value="N-ACETYLGLUTAMATE SYNTHASE, MITOCHONDRIAL"/>
    <property type="match status" value="1"/>
</dbReference>